<dbReference type="SMART" id="SM00239">
    <property type="entry name" value="C2"/>
    <property type="match status" value="1"/>
</dbReference>
<dbReference type="Pfam" id="PF00168">
    <property type="entry name" value="C2"/>
    <property type="match status" value="1"/>
</dbReference>
<evidence type="ECO:0000256" key="2">
    <source>
        <dbReference type="SAM" id="SignalP"/>
    </source>
</evidence>
<dbReference type="KEGG" id="gtt:GUITHDRAFT_103068"/>
<dbReference type="RefSeq" id="XP_005838128.1">
    <property type="nucleotide sequence ID" value="XM_005838071.1"/>
</dbReference>
<dbReference type="PROSITE" id="PS50004">
    <property type="entry name" value="C2"/>
    <property type="match status" value="1"/>
</dbReference>
<dbReference type="EnsemblProtists" id="EKX51148">
    <property type="protein sequence ID" value="EKX51148"/>
    <property type="gene ID" value="GUITHDRAFT_103068"/>
</dbReference>
<dbReference type="PaxDb" id="55529-EKX51148"/>
<keyword evidence="6" id="KW-1185">Reference proteome</keyword>
<feature type="domain" description="C2" evidence="3">
    <location>
        <begin position="199"/>
        <end position="346"/>
    </location>
</feature>
<dbReference type="SUPFAM" id="SSF49562">
    <property type="entry name" value="C2 domain (Calcium/lipid-binding domain, CaLB)"/>
    <property type="match status" value="1"/>
</dbReference>
<sequence>MRPCLTLVLLLLLCRAAEAYVITEYVQVGENDTSSTSIATEEWWQWPYLSYEIEHAESRRVLYDLTSSKQEQGYVVMLFHADHCPRCTDIYQLFSSMDIPVTGINYQTSSMQMGGTAPLLGRNGVLKGALNEVASNVVEPYVFLLNRYIGDAPKIRFMFQVGALHSLLEKYHLNPRLSAPVNVGPVIAISSTMDRADRDRQSLPWEASVAHPQLVDRVEIEVVEARNLTLLPGKLDTPPSSILGQMPGGLNDRRAANPYVEVKVNSAMEQTSIVPGTSSPVWNQTFVFFPLQEDSQWIQLRVWHADGRSPSQLPYFSGLPPQELGFVNFQIPAVNFTLATSFPLVSPVSMESVVGEIFVSIRKQKVYYLLLESGRTVRLAGITVRDPDVMNNSILVELNCSHGFISLPSLPRLSALAGTFFYNVDPRSVVNSLYPSFGSLQAALSELKYQAPSDLGGAGELQDSINIHVDDQGNTGAGGSKTDHLLLNISIFPGPDNQPPSLFLWPEYLSEPVLPYSGSVASRKVPLGTETAIFGLHVEDEDVYEGYLTVTVSSLLGKVSVHGFGSWLDSHPPSAAGKAGEEGDAEWISGRQITSAEERGSFTRDVLCSLPGGFADEYRVQGPYGESFFVRRNSIAGEHPDGSVSPVRSFLIHAGSAFHAHFDAEGDFELQYRVEADRPVDVLLLDHENFLKYARKQFFSYDRTATLLGQYNATIGHAVISVSSPSRWFLVVQQSIDLQKPGWRQDGGGRWVSTLPPGAGAQGAGYDSGGRPDWRQQGGGGVEYETGSVRQDVHMIYDLKFQKLKYSVTSFQEATGASVLLDPPASLLCRWILAEERDSLPVPPGYRSSGLHFLLGDGHRDTTMRFSGDERSVKKALASLTYLLEASVPSSSSQRTSNDTITVIVDDNGNTGGGGPRSSTMRINVEILEDGGSGSNSSQEERIEVQEEEEKEEDEGADFASVPVGNYSAIELAAAVSSSLASSISDFFWKCDDGPLGQQRGTADICVAWKAAPPFQFSQPGHGGSIRLLADPASMTFTFTYDPVGEDAVINGQYTNALPCDDQGGGIQAKDHSCGWWGGKFLLLFNSGPNKDRSLARVLGFGPFDYSSSVVQYTVSSPLGAAEQKSPAVLTAPFRYFVALAESAPRGMRSSWKSNRPPTINVPLKTRADFLSVAVPPGSMDGECAVRSSGVSYVANRVSGGLDVNVGVGLLLNRYYKIAPGDVALRDFTYTEKFLPNAARAQVIFTWDHAVLVSEVLLIMTSDGIVELEGFVGGNWNAEVGEYNAEEVNVGWVSIGRANGTAGAGPFVEGTRSYFRWPANNQYGSMFRIVITRTWHEQGWAIYRSFPTWNSRSRLIGNTSVIPRLLKGTAGEEISVPGLKVEDPDLGEDRVNAPSLIVRRLRVELSCLHGYLFVDAPFADSLPSTSSRQQGQALDSSIALGYMGDVSIGVSSEEPIVAGNTRTVVKPFYVPQVPGVSNLNLAAWRGRDAAILHFLEGGGTADRRMIFEGPLAAVQQALRGLRYKSPSRVPGWSPAGRVCAAGLLCGLADSSLQTLLGGYGGTGADEITILVDDLGNSDRVCQGGGADPLAVCTFQPGTARRAQALLEVTTWPRPTNSLGSQANAFTDHPACVPCYVLHPSDSDLCMHIELYWSDPDLPGNSYSRKALEAYTEGQRQVWEEEVRKPCEGFLQTSWNDDGGPVRLSTSSSGTLALGREGSRRILEEDGEKSPGGGTDNNAKKGEVEDEEELLRFKLMMDAKGSSASMRELM</sequence>
<reference evidence="6" key="2">
    <citation type="submission" date="2012-11" db="EMBL/GenBank/DDBJ databases">
        <authorList>
            <person name="Kuo A."/>
            <person name="Curtis B.A."/>
            <person name="Tanifuji G."/>
            <person name="Burki F."/>
            <person name="Gruber A."/>
            <person name="Irimia M."/>
            <person name="Maruyama S."/>
            <person name="Arias M.C."/>
            <person name="Ball S.G."/>
            <person name="Gile G.H."/>
            <person name="Hirakawa Y."/>
            <person name="Hopkins J.F."/>
            <person name="Rensing S.A."/>
            <person name="Schmutz J."/>
            <person name="Symeonidi A."/>
            <person name="Elias M."/>
            <person name="Eveleigh R.J."/>
            <person name="Herman E.K."/>
            <person name="Klute M.J."/>
            <person name="Nakayama T."/>
            <person name="Obornik M."/>
            <person name="Reyes-Prieto A."/>
            <person name="Armbrust E.V."/>
            <person name="Aves S.J."/>
            <person name="Beiko R.G."/>
            <person name="Coutinho P."/>
            <person name="Dacks J.B."/>
            <person name="Durnford D.G."/>
            <person name="Fast N.M."/>
            <person name="Green B.R."/>
            <person name="Grisdale C."/>
            <person name="Hempe F."/>
            <person name="Henrissat B."/>
            <person name="Hoppner M.P."/>
            <person name="Ishida K.-I."/>
            <person name="Kim E."/>
            <person name="Koreny L."/>
            <person name="Kroth P.G."/>
            <person name="Liu Y."/>
            <person name="Malik S.-B."/>
            <person name="Maier U.G."/>
            <person name="McRose D."/>
            <person name="Mock T."/>
            <person name="Neilson J.A."/>
            <person name="Onodera N.T."/>
            <person name="Poole A.M."/>
            <person name="Pritham E.J."/>
            <person name="Richards T.A."/>
            <person name="Rocap G."/>
            <person name="Roy S.W."/>
            <person name="Sarai C."/>
            <person name="Schaack S."/>
            <person name="Shirato S."/>
            <person name="Slamovits C.H."/>
            <person name="Spencer D.F."/>
            <person name="Suzuki S."/>
            <person name="Worden A.Z."/>
            <person name="Zauner S."/>
            <person name="Barry K."/>
            <person name="Bell C."/>
            <person name="Bharti A.K."/>
            <person name="Crow J.A."/>
            <person name="Grimwood J."/>
            <person name="Kramer R."/>
            <person name="Lindquist E."/>
            <person name="Lucas S."/>
            <person name="Salamov A."/>
            <person name="McFadden G.I."/>
            <person name="Lane C.E."/>
            <person name="Keeling P.J."/>
            <person name="Gray M.W."/>
            <person name="Grigoriev I.V."/>
            <person name="Archibald J.M."/>
        </authorList>
    </citation>
    <scope>NUCLEOTIDE SEQUENCE</scope>
    <source>
        <strain evidence="6">CCMP2712</strain>
    </source>
</reference>
<dbReference type="EMBL" id="JH992976">
    <property type="protein sequence ID" value="EKX51148.1"/>
    <property type="molecule type" value="Genomic_DNA"/>
</dbReference>
<feature type="chain" id="PRO_5008771733" description="C2 domain-containing protein" evidence="2">
    <location>
        <begin position="20"/>
        <end position="1769"/>
    </location>
</feature>
<name>L1JST8_GUITC</name>
<reference evidence="4 6" key="1">
    <citation type="journal article" date="2012" name="Nature">
        <title>Algal genomes reveal evolutionary mosaicism and the fate of nucleomorphs.</title>
        <authorList>
            <consortium name="DOE Joint Genome Institute"/>
            <person name="Curtis B.A."/>
            <person name="Tanifuji G."/>
            <person name="Burki F."/>
            <person name="Gruber A."/>
            <person name="Irimia M."/>
            <person name="Maruyama S."/>
            <person name="Arias M.C."/>
            <person name="Ball S.G."/>
            <person name="Gile G.H."/>
            <person name="Hirakawa Y."/>
            <person name="Hopkins J.F."/>
            <person name="Kuo A."/>
            <person name="Rensing S.A."/>
            <person name="Schmutz J."/>
            <person name="Symeonidi A."/>
            <person name="Elias M."/>
            <person name="Eveleigh R.J."/>
            <person name="Herman E.K."/>
            <person name="Klute M.J."/>
            <person name="Nakayama T."/>
            <person name="Obornik M."/>
            <person name="Reyes-Prieto A."/>
            <person name="Armbrust E.V."/>
            <person name="Aves S.J."/>
            <person name="Beiko R.G."/>
            <person name="Coutinho P."/>
            <person name="Dacks J.B."/>
            <person name="Durnford D.G."/>
            <person name="Fast N.M."/>
            <person name="Green B.R."/>
            <person name="Grisdale C.J."/>
            <person name="Hempel F."/>
            <person name="Henrissat B."/>
            <person name="Hoppner M.P."/>
            <person name="Ishida K."/>
            <person name="Kim E."/>
            <person name="Koreny L."/>
            <person name="Kroth P.G."/>
            <person name="Liu Y."/>
            <person name="Malik S.B."/>
            <person name="Maier U.G."/>
            <person name="McRose D."/>
            <person name="Mock T."/>
            <person name="Neilson J.A."/>
            <person name="Onodera N.T."/>
            <person name="Poole A.M."/>
            <person name="Pritham E.J."/>
            <person name="Richards T.A."/>
            <person name="Rocap G."/>
            <person name="Roy S.W."/>
            <person name="Sarai C."/>
            <person name="Schaack S."/>
            <person name="Shirato S."/>
            <person name="Slamovits C.H."/>
            <person name="Spencer D.F."/>
            <person name="Suzuki S."/>
            <person name="Worden A.Z."/>
            <person name="Zauner S."/>
            <person name="Barry K."/>
            <person name="Bell C."/>
            <person name="Bharti A.K."/>
            <person name="Crow J.A."/>
            <person name="Grimwood J."/>
            <person name="Kramer R."/>
            <person name="Lindquist E."/>
            <person name="Lucas S."/>
            <person name="Salamov A."/>
            <person name="McFadden G.I."/>
            <person name="Lane C.E."/>
            <person name="Keeling P.J."/>
            <person name="Gray M.W."/>
            <person name="Grigoriev I.V."/>
            <person name="Archibald J.M."/>
        </authorList>
    </citation>
    <scope>NUCLEOTIDE SEQUENCE</scope>
    <source>
        <strain evidence="4 6">CCMP2712</strain>
    </source>
</reference>
<feature type="signal peptide" evidence="2">
    <location>
        <begin position="1"/>
        <end position="19"/>
    </location>
</feature>
<feature type="compositionally biased region" description="Low complexity" evidence="1">
    <location>
        <begin position="1703"/>
        <end position="1714"/>
    </location>
</feature>
<organism evidence="4">
    <name type="scientific">Guillardia theta (strain CCMP2712)</name>
    <name type="common">Cryptophyte</name>
    <dbReference type="NCBI Taxonomy" id="905079"/>
    <lineage>
        <taxon>Eukaryota</taxon>
        <taxon>Cryptophyceae</taxon>
        <taxon>Pyrenomonadales</taxon>
        <taxon>Geminigeraceae</taxon>
        <taxon>Guillardia</taxon>
    </lineage>
</organism>
<accession>L1JST8</accession>
<evidence type="ECO:0000313" key="4">
    <source>
        <dbReference type="EMBL" id="EKX51148.1"/>
    </source>
</evidence>
<dbReference type="InterPro" id="IPR000008">
    <property type="entry name" value="C2_dom"/>
</dbReference>
<evidence type="ECO:0000313" key="6">
    <source>
        <dbReference type="Proteomes" id="UP000011087"/>
    </source>
</evidence>
<feature type="region of interest" description="Disordered" evidence="1">
    <location>
        <begin position="928"/>
        <end position="959"/>
    </location>
</feature>
<reference evidence="5" key="3">
    <citation type="submission" date="2016-03" db="UniProtKB">
        <authorList>
            <consortium name="EnsemblProtists"/>
        </authorList>
    </citation>
    <scope>IDENTIFICATION</scope>
</reference>
<dbReference type="InterPro" id="IPR036249">
    <property type="entry name" value="Thioredoxin-like_sf"/>
</dbReference>
<protein>
    <recommendedName>
        <fullName evidence="3">C2 domain-containing protein</fullName>
    </recommendedName>
</protein>
<evidence type="ECO:0000313" key="5">
    <source>
        <dbReference type="EnsemblProtists" id="EKX51148"/>
    </source>
</evidence>
<dbReference type="InterPro" id="IPR035892">
    <property type="entry name" value="C2_domain_sf"/>
</dbReference>
<dbReference type="GeneID" id="17307916"/>
<dbReference type="Proteomes" id="UP000011087">
    <property type="component" value="Unassembled WGS sequence"/>
</dbReference>
<dbReference type="HOGENOM" id="CLU_238884_0_0_1"/>
<feature type="region of interest" description="Disordered" evidence="1">
    <location>
        <begin position="1695"/>
        <end position="1745"/>
    </location>
</feature>
<evidence type="ECO:0000259" key="3">
    <source>
        <dbReference type="PROSITE" id="PS50004"/>
    </source>
</evidence>
<dbReference type="SUPFAM" id="SSF52833">
    <property type="entry name" value="Thioredoxin-like"/>
    <property type="match status" value="1"/>
</dbReference>
<evidence type="ECO:0000256" key="1">
    <source>
        <dbReference type="SAM" id="MobiDB-lite"/>
    </source>
</evidence>
<dbReference type="OrthoDB" id="10631733at2759"/>
<feature type="compositionally biased region" description="Acidic residues" evidence="1">
    <location>
        <begin position="946"/>
        <end position="957"/>
    </location>
</feature>
<dbReference type="Gene3D" id="2.60.40.150">
    <property type="entry name" value="C2 domain"/>
    <property type="match status" value="1"/>
</dbReference>
<proteinExistence type="predicted"/>
<gene>
    <name evidence="4" type="ORF">GUITHDRAFT_103068</name>
</gene>
<feature type="region of interest" description="Disordered" evidence="1">
    <location>
        <begin position="760"/>
        <end position="782"/>
    </location>
</feature>
<dbReference type="CDD" id="cd00030">
    <property type="entry name" value="C2"/>
    <property type="match status" value="1"/>
</dbReference>
<keyword evidence="2" id="KW-0732">Signal</keyword>